<organism evidence="1 2">
    <name type="scientific">Racocetra persica</name>
    <dbReference type="NCBI Taxonomy" id="160502"/>
    <lineage>
        <taxon>Eukaryota</taxon>
        <taxon>Fungi</taxon>
        <taxon>Fungi incertae sedis</taxon>
        <taxon>Mucoromycota</taxon>
        <taxon>Glomeromycotina</taxon>
        <taxon>Glomeromycetes</taxon>
        <taxon>Diversisporales</taxon>
        <taxon>Gigasporaceae</taxon>
        <taxon>Racocetra</taxon>
    </lineage>
</organism>
<gene>
    <name evidence="1" type="ORF">RPERSI_LOCUS8067</name>
</gene>
<proteinExistence type="predicted"/>
<sequence length="46" mass="5353">DLENIHRNLELSKTKATFCKLSIKLKIFKPANNTPNSSFFKKDRDT</sequence>
<keyword evidence="2" id="KW-1185">Reference proteome</keyword>
<accession>A0ACA9NLV8</accession>
<dbReference type="Proteomes" id="UP000789920">
    <property type="component" value="Unassembled WGS sequence"/>
</dbReference>
<protein>
    <submittedName>
        <fullName evidence="1">28139_t:CDS:1</fullName>
    </submittedName>
</protein>
<evidence type="ECO:0000313" key="2">
    <source>
        <dbReference type="Proteomes" id="UP000789920"/>
    </source>
</evidence>
<feature type="non-terminal residue" evidence="1">
    <location>
        <position position="1"/>
    </location>
</feature>
<reference evidence="1" key="1">
    <citation type="submission" date="2021-06" db="EMBL/GenBank/DDBJ databases">
        <authorList>
            <person name="Kallberg Y."/>
            <person name="Tangrot J."/>
            <person name="Rosling A."/>
        </authorList>
    </citation>
    <scope>NUCLEOTIDE SEQUENCE</scope>
    <source>
        <strain evidence="1">MA461A</strain>
    </source>
</reference>
<name>A0ACA9NLV8_9GLOM</name>
<dbReference type="EMBL" id="CAJVQC010014236">
    <property type="protein sequence ID" value="CAG8655686.1"/>
    <property type="molecule type" value="Genomic_DNA"/>
</dbReference>
<comment type="caution">
    <text evidence="1">The sequence shown here is derived from an EMBL/GenBank/DDBJ whole genome shotgun (WGS) entry which is preliminary data.</text>
</comment>
<evidence type="ECO:0000313" key="1">
    <source>
        <dbReference type="EMBL" id="CAG8655686.1"/>
    </source>
</evidence>